<comment type="caution">
    <text evidence="13">The sequence shown here is derived from an EMBL/GenBank/DDBJ whole genome shotgun (WGS) entry which is preliminary data.</text>
</comment>
<keyword evidence="3 9" id="KW-0963">Cytoplasm</keyword>
<comment type="subunit">
    <text evidence="9">Forms a ring-shaped head-to-tail homodimer around DNA.</text>
</comment>
<keyword evidence="5 9" id="KW-0548">Nucleotidyltransferase</keyword>
<comment type="subcellular location">
    <subcellularLocation>
        <location evidence="1 9">Cytoplasm</location>
    </subcellularLocation>
</comment>
<evidence type="ECO:0000259" key="11">
    <source>
        <dbReference type="Pfam" id="PF02767"/>
    </source>
</evidence>
<dbReference type="PANTHER" id="PTHR30478:SF0">
    <property type="entry name" value="BETA SLIDING CLAMP"/>
    <property type="match status" value="1"/>
</dbReference>
<organism evidence="13 14">
    <name type="scientific">Patulibacter brassicae</name>
    <dbReference type="NCBI Taxonomy" id="1705717"/>
    <lineage>
        <taxon>Bacteria</taxon>
        <taxon>Bacillati</taxon>
        <taxon>Actinomycetota</taxon>
        <taxon>Thermoleophilia</taxon>
        <taxon>Solirubrobacterales</taxon>
        <taxon>Patulibacteraceae</taxon>
        <taxon>Patulibacter</taxon>
    </lineage>
</organism>
<protein>
    <recommendedName>
        <fullName evidence="9">Beta sliding clamp</fullName>
    </recommendedName>
</protein>
<comment type="similarity">
    <text evidence="2 9">Belongs to the beta sliding clamp family.</text>
</comment>
<evidence type="ECO:0000256" key="5">
    <source>
        <dbReference type="ARBA" id="ARBA00022695"/>
    </source>
</evidence>
<reference evidence="13 14" key="1">
    <citation type="submission" date="2023-11" db="EMBL/GenBank/DDBJ databases">
        <authorList>
            <person name="Xu M."/>
            <person name="Jiang T."/>
        </authorList>
    </citation>
    <scope>NUCLEOTIDE SEQUENCE [LARGE SCALE GENOMIC DNA]</scope>
    <source>
        <strain evidence="13 14">SD</strain>
    </source>
</reference>
<evidence type="ECO:0000256" key="4">
    <source>
        <dbReference type="ARBA" id="ARBA00022679"/>
    </source>
</evidence>
<dbReference type="Pfam" id="PF02767">
    <property type="entry name" value="DNA_pol3_beta_2"/>
    <property type="match status" value="1"/>
</dbReference>
<evidence type="ECO:0000256" key="1">
    <source>
        <dbReference type="ARBA" id="ARBA00004496"/>
    </source>
</evidence>
<evidence type="ECO:0000259" key="12">
    <source>
        <dbReference type="Pfam" id="PF02768"/>
    </source>
</evidence>
<evidence type="ECO:0000313" key="14">
    <source>
        <dbReference type="Proteomes" id="UP001277761"/>
    </source>
</evidence>
<evidence type="ECO:0000256" key="3">
    <source>
        <dbReference type="ARBA" id="ARBA00022490"/>
    </source>
</evidence>
<evidence type="ECO:0000313" key="13">
    <source>
        <dbReference type="EMBL" id="MDX8152463.1"/>
    </source>
</evidence>
<evidence type="ECO:0000256" key="2">
    <source>
        <dbReference type="ARBA" id="ARBA00010752"/>
    </source>
</evidence>
<keyword evidence="14" id="KW-1185">Reference proteome</keyword>
<keyword evidence="7 9" id="KW-0239">DNA-directed DNA polymerase</keyword>
<dbReference type="SMART" id="SM00480">
    <property type="entry name" value="POL3Bc"/>
    <property type="match status" value="1"/>
</dbReference>
<gene>
    <name evidence="13" type="primary">dnaN</name>
    <name evidence="13" type="ORF">SK069_12715</name>
</gene>
<dbReference type="PIRSF" id="PIRSF000804">
    <property type="entry name" value="DNA_pol_III_b"/>
    <property type="match status" value="1"/>
</dbReference>
<dbReference type="EMBL" id="JAXAVX010000006">
    <property type="protein sequence ID" value="MDX8152463.1"/>
    <property type="molecule type" value="Genomic_DNA"/>
</dbReference>
<feature type="domain" description="DNA polymerase III beta sliding clamp C-terminal" evidence="12">
    <location>
        <begin position="247"/>
        <end position="367"/>
    </location>
</feature>
<keyword evidence="6 9" id="KW-0235">DNA replication</keyword>
<evidence type="ECO:0000256" key="7">
    <source>
        <dbReference type="ARBA" id="ARBA00022932"/>
    </source>
</evidence>
<keyword evidence="8" id="KW-0238">DNA-binding</keyword>
<name>A0ABU4VNL9_9ACTN</name>
<keyword evidence="4 9" id="KW-0808">Transferase</keyword>
<dbReference type="InterPro" id="IPR022634">
    <property type="entry name" value="DNA_polIII_beta_N"/>
</dbReference>
<dbReference type="RefSeq" id="WP_319954619.1">
    <property type="nucleotide sequence ID" value="NZ_JAXAVX010000006.1"/>
</dbReference>
<dbReference type="Proteomes" id="UP001277761">
    <property type="component" value="Unassembled WGS sequence"/>
</dbReference>
<dbReference type="Pfam" id="PF02768">
    <property type="entry name" value="DNA_pol3_beta_3"/>
    <property type="match status" value="1"/>
</dbReference>
<comment type="function">
    <text evidence="9">Confers DNA tethering and processivity to DNA polymerases and other proteins. Acts as a clamp, forming a ring around DNA (a reaction catalyzed by the clamp-loading complex) which diffuses in an ATP-independent manner freely and bidirectionally along dsDNA. Initially characterized for its ability to contact the catalytic subunit of DNA polymerase III (Pol III), a complex, multichain enzyme responsible for most of the replicative synthesis in bacteria; Pol III exhibits 3'-5' exonuclease proofreading activity. The beta chain is required for initiation of replication as well as for processivity of DNA replication.</text>
</comment>
<evidence type="ECO:0000259" key="10">
    <source>
        <dbReference type="Pfam" id="PF00712"/>
    </source>
</evidence>
<dbReference type="NCBIfam" id="TIGR00663">
    <property type="entry name" value="dnan"/>
    <property type="match status" value="1"/>
</dbReference>
<dbReference type="InterPro" id="IPR022637">
    <property type="entry name" value="DNA_polIII_beta_cen"/>
</dbReference>
<feature type="domain" description="DNA polymerase III beta sliding clamp central" evidence="11">
    <location>
        <begin position="130"/>
        <end position="245"/>
    </location>
</feature>
<dbReference type="InterPro" id="IPR001001">
    <property type="entry name" value="DNA_polIII_beta"/>
</dbReference>
<dbReference type="Gene3D" id="3.10.150.10">
    <property type="entry name" value="DNA Polymerase III, subunit A, domain 2"/>
    <property type="match status" value="1"/>
</dbReference>
<evidence type="ECO:0000256" key="9">
    <source>
        <dbReference type="PIRNR" id="PIRNR000804"/>
    </source>
</evidence>
<feature type="domain" description="DNA polymerase III beta sliding clamp N-terminal" evidence="10">
    <location>
        <begin position="1"/>
        <end position="120"/>
    </location>
</feature>
<dbReference type="CDD" id="cd00140">
    <property type="entry name" value="beta_clamp"/>
    <property type="match status" value="1"/>
</dbReference>
<dbReference type="PANTHER" id="PTHR30478">
    <property type="entry name" value="DNA POLYMERASE III SUBUNIT BETA"/>
    <property type="match status" value="1"/>
</dbReference>
<dbReference type="InterPro" id="IPR046938">
    <property type="entry name" value="DNA_clamp_sf"/>
</dbReference>
<dbReference type="Pfam" id="PF00712">
    <property type="entry name" value="DNA_pol3_beta"/>
    <property type="match status" value="1"/>
</dbReference>
<accession>A0ABU4VNL9</accession>
<proteinExistence type="inferred from homology"/>
<sequence>MKLHTAAQDLLGHLQSLSRVASGRLANPTLSGVQIAADADGIELRATDLQVGLRIRLEGEVERPGTIVLPARLLLDITRQAPGPRLTLELRTEEQDVEVTAGSAVFHLRTLRGEDFPPLPEPAGADAVHVPADAFIATTAKVVRSAAKDDTRPLLACVLVRAEGDTLTMVATDSYRLSEKRTALETPLEGGFEANVPARVMQELERLVPASGAEHLVVSRGENQVLFTIGEHVLSSRLVDGTFPQYRSLIPETFEHELRVSTAELREVVSRVSLLAQKAAALRLAFSDGELVVSAQTQDVGEAREPLPVPFQGEPFEIGFNPEYLRDGLDAIDEDEVLLRLTSPIRPGLLQTTDEQQGFLYLIMPIRLNA</sequence>
<evidence type="ECO:0000256" key="8">
    <source>
        <dbReference type="ARBA" id="ARBA00023125"/>
    </source>
</evidence>
<evidence type="ECO:0000256" key="6">
    <source>
        <dbReference type="ARBA" id="ARBA00022705"/>
    </source>
</evidence>
<dbReference type="InterPro" id="IPR022635">
    <property type="entry name" value="DNA_polIII_beta_C"/>
</dbReference>
<dbReference type="GO" id="GO:0003887">
    <property type="term" value="F:DNA-directed DNA polymerase activity"/>
    <property type="evidence" value="ECO:0007669"/>
    <property type="project" value="UniProtKB-EC"/>
</dbReference>
<dbReference type="SUPFAM" id="SSF55979">
    <property type="entry name" value="DNA clamp"/>
    <property type="match status" value="3"/>
</dbReference>
<dbReference type="Gene3D" id="3.70.10.10">
    <property type="match status" value="1"/>
</dbReference>